<comment type="caution">
    <text evidence="12">The sequence shown here is derived from an EMBL/GenBank/DDBJ whole genome shotgun (WGS) entry which is preliminary data.</text>
</comment>
<dbReference type="Pfam" id="PF13522">
    <property type="entry name" value="GATase_6"/>
    <property type="match status" value="1"/>
</dbReference>
<name>A0A326RN30_9BACT</name>
<dbReference type="OrthoDB" id="9763290at2"/>
<accession>A0A326RN30</accession>
<evidence type="ECO:0000256" key="1">
    <source>
        <dbReference type="ARBA" id="ARBA00005187"/>
    </source>
</evidence>
<organism evidence="12 13">
    <name type="scientific">Algoriphagus aquaeductus</name>
    <dbReference type="NCBI Taxonomy" id="475299"/>
    <lineage>
        <taxon>Bacteria</taxon>
        <taxon>Pseudomonadati</taxon>
        <taxon>Bacteroidota</taxon>
        <taxon>Cytophagia</taxon>
        <taxon>Cytophagales</taxon>
        <taxon>Cyclobacteriaceae</taxon>
        <taxon>Algoriphagus</taxon>
    </lineage>
</organism>
<keyword evidence="13" id="KW-1185">Reference proteome</keyword>
<dbReference type="Proteomes" id="UP000248917">
    <property type="component" value="Unassembled WGS sequence"/>
</dbReference>
<dbReference type="Gene3D" id="3.40.50.620">
    <property type="entry name" value="HUPs"/>
    <property type="match status" value="1"/>
</dbReference>
<dbReference type="GO" id="GO:0005524">
    <property type="term" value="F:ATP binding"/>
    <property type="evidence" value="ECO:0007669"/>
    <property type="project" value="UniProtKB-KW"/>
</dbReference>
<evidence type="ECO:0000313" key="13">
    <source>
        <dbReference type="Proteomes" id="UP000248917"/>
    </source>
</evidence>
<dbReference type="GO" id="GO:0006529">
    <property type="term" value="P:asparagine biosynthetic process"/>
    <property type="evidence" value="ECO:0007669"/>
    <property type="project" value="UniProtKB-KW"/>
</dbReference>
<dbReference type="SUPFAM" id="SSF56235">
    <property type="entry name" value="N-terminal nucleophile aminohydrolases (Ntn hydrolases)"/>
    <property type="match status" value="1"/>
</dbReference>
<dbReference type="CDD" id="cd01991">
    <property type="entry name" value="Asn_synthase_B_C"/>
    <property type="match status" value="1"/>
</dbReference>
<dbReference type="InterPro" id="IPR017932">
    <property type="entry name" value="GATase_2_dom"/>
</dbReference>
<dbReference type="PANTHER" id="PTHR43284:SF1">
    <property type="entry name" value="ASPARAGINE SYNTHETASE"/>
    <property type="match status" value="1"/>
</dbReference>
<dbReference type="InterPro" id="IPR006426">
    <property type="entry name" value="Asn_synth_AEB"/>
</dbReference>
<evidence type="ECO:0000256" key="2">
    <source>
        <dbReference type="ARBA" id="ARBA00005752"/>
    </source>
</evidence>
<evidence type="ECO:0000313" key="12">
    <source>
        <dbReference type="EMBL" id="PZV79126.1"/>
    </source>
</evidence>
<evidence type="ECO:0000256" key="7">
    <source>
        <dbReference type="ARBA" id="ARBA00048741"/>
    </source>
</evidence>
<gene>
    <name evidence="12" type="ORF">CLV31_11586</name>
</gene>
<feature type="domain" description="Glutamine amidotransferase type-2" evidence="11">
    <location>
        <begin position="2"/>
        <end position="215"/>
    </location>
</feature>
<evidence type="ECO:0000256" key="10">
    <source>
        <dbReference type="PIRSR" id="PIRSR001589-3"/>
    </source>
</evidence>
<sequence length="622" mass="70585">MCGIVGIIGLNVELNQKDYDLLDDAIYSQNHRGPDASSRWYNSNIALGHNRLSIIDLSTSSNQPFYREDLGLTIVFNGEIYNYKLLKNQLQEKGYQFYTTSDTEVILVAYREYGSNVTQYLEGMFALVIYNHFSNEVFMARDRFGEKPIFYIESDNKILFASELLALKKLFNERLTLNQNAVVDLMENMYINLHHSIYEEVKVFPPASQLVIKNGNSFWSKYYQIPTKVDYSPGFTILKSEVRDLLTEIISRELFADVPVATFLSSGIDSSVISGIAKELKSDLLAITMSTGDESSDETEDAKKFAKKLKIQQEIVSVNPGALNILAKLLKNIQPLADASLIPTHLVTETVASHTKVMLSGDGGDEVFGSYNKPSLYLKYGQKRIPAGGLALFGLMEFTHSSLEKYLSDKNRIKLNGWDGFYSKTNLSGCFDKVFKSGRGLNRVLELCREIRSDYSKNPEKLSFGVDMASRLPADFLFKVDSASMKSSLEVRAPFLDHRLVDLSFRSDINSLMPNRMDKEITRSIYKDLVGYDHQGNKKGFSIPYSKYLVGDWGNTLEKFLGEKLSEQFLNFNSQGILEMLGEHRKSPRQSLARILFSALVLEIWLRVFHLEQELSFSFPKN</sequence>
<keyword evidence="5 9" id="KW-0067">ATP-binding</keyword>
<dbReference type="InterPro" id="IPR029055">
    <property type="entry name" value="Ntn_hydrolases_N"/>
</dbReference>
<dbReference type="InterPro" id="IPR001962">
    <property type="entry name" value="Asn_synthase"/>
</dbReference>
<feature type="active site" description="For GATase activity" evidence="8">
    <location>
        <position position="2"/>
    </location>
</feature>
<feature type="binding site" evidence="9">
    <location>
        <position position="102"/>
    </location>
    <ligand>
        <name>L-glutamine</name>
        <dbReference type="ChEBI" id="CHEBI:58359"/>
    </ligand>
</feature>
<keyword evidence="8" id="KW-0028">Amino-acid biosynthesis</keyword>
<dbReference type="InterPro" id="IPR033738">
    <property type="entry name" value="AsnB_N"/>
</dbReference>
<dbReference type="Pfam" id="PF00733">
    <property type="entry name" value="Asn_synthase"/>
    <property type="match status" value="1"/>
</dbReference>
<dbReference type="InterPro" id="IPR014729">
    <property type="entry name" value="Rossmann-like_a/b/a_fold"/>
</dbReference>
<keyword evidence="8" id="KW-0061">Asparagine biosynthesis</keyword>
<feature type="site" description="Important for beta-aspartyl-AMP intermediate formation" evidence="10">
    <location>
        <position position="362"/>
    </location>
</feature>
<comment type="similarity">
    <text evidence="2">Belongs to the asparagine synthetase family.</text>
</comment>
<evidence type="ECO:0000256" key="5">
    <source>
        <dbReference type="ARBA" id="ARBA00022840"/>
    </source>
</evidence>
<evidence type="ECO:0000259" key="11">
    <source>
        <dbReference type="PROSITE" id="PS51278"/>
    </source>
</evidence>
<dbReference type="PROSITE" id="PS51278">
    <property type="entry name" value="GATASE_TYPE_2"/>
    <property type="match status" value="1"/>
</dbReference>
<evidence type="ECO:0000256" key="8">
    <source>
        <dbReference type="PIRSR" id="PIRSR001589-1"/>
    </source>
</evidence>
<dbReference type="EC" id="6.3.5.4" evidence="3"/>
<dbReference type="CDD" id="cd00712">
    <property type="entry name" value="AsnB"/>
    <property type="match status" value="1"/>
</dbReference>
<dbReference type="Gene3D" id="3.60.20.10">
    <property type="entry name" value="Glutamine Phosphoribosylpyrophosphate, subunit 1, domain 1"/>
    <property type="match status" value="1"/>
</dbReference>
<evidence type="ECO:0000256" key="6">
    <source>
        <dbReference type="ARBA" id="ARBA00022962"/>
    </source>
</evidence>
<dbReference type="SUPFAM" id="SSF52402">
    <property type="entry name" value="Adenine nucleotide alpha hydrolases-like"/>
    <property type="match status" value="1"/>
</dbReference>
<dbReference type="EMBL" id="QKTX01000015">
    <property type="protein sequence ID" value="PZV79126.1"/>
    <property type="molecule type" value="Genomic_DNA"/>
</dbReference>
<dbReference type="PIRSF" id="PIRSF001589">
    <property type="entry name" value="Asn_synthetase_glu-h"/>
    <property type="match status" value="1"/>
</dbReference>
<dbReference type="GO" id="GO:0004066">
    <property type="term" value="F:asparagine synthase (glutamine-hydrolyzing) activity"/>
    <property type="evidence" value="ECO:0007669"/>
    <property type="project" value="UniProtKB-EC"/>
</dbReference>
<proteinExistence type="inferred from homology"/>
<feature type="binding site" evidence="9">
    <location>
        <begin position="360"/>
        <end position="361"/>
    </location>
    <ligand>
        <name>ATP</name>
        <dbReference type="ChEBI" id="CHEBI:30616"/>
    </ligand>
</feature>
<dbReference type="AlphaFoldDB" id="A0A326RN30"/>
<evidence type="ECO:0000256" key="9">
    <source>
        <dbReference type="PIRSR" id="PIRSR001589-2"/>
    </source>
</evidence>
<comment type="pathway">
    <text evidence="1">Amino-acid biosynthesis; L-asparagine biosynthesis; L-asparagine from L-aspartate (L-Gln route): step 1/1.</text>
</comment>
<keyword evidence="4 9" id="KW-0547">Nucleotide-binding</keyword>
<comment type="catalytic activity">
    <reaction evidence="7">
        <text>L-aspartate + L-glutamine + ATP + H2O = L-asparagine + L-glutamate + AMP + diphosphate + H(+)</text>
        <dbReference type="Rhea" id="RHEA:12228"/>
        <dbReference type="ChEBI" id="CHEBI:15377"/>
        <dbReference type="ChEBI" id="CHEBI:15378"/>
        <dbReference type="ChEBI" id="CHEBI:29985"/>
        <dbReference type="ChEBI" id="CHEBI:29991"/>
        <dbReference type="ChEBI" id="CHEBI:30616"/>
        <dbReference type="ChEBI" id="CHEBI:33019"/>
        <dbReference type="ChEBI" id="CHEBI:58048"/>
        <dbReference type="ChEBI" id="CHEBI:58359"/>
        <dbReference type="ChEBI" id="CHEBI:456215"/>
        <dbReference type="EC" id="6.3.5.4"/>
    </reaction>
</comment>
<protein>
    <recommendedName>
        <fullName evidence="3">asparagine synthase (glutamine-hydrolyzing)</fullName>
        <ecNumber evidence="3">6.3.5.4</ecNumber>
    </recommendedName>
</protein>
<keyword evidence="6 8" id="KW-0315">Glutamine amidotransferase</keyword>
<dbReference type="GO" id="GO:0005829">
    <property type="term" value="C:cytosol"/>
    <property type="evidence" value="ECO:0007669"/>
    <property type="project" value="TreeGrafter"/>
</dbReference>
<dbReference type="InterPro" id="IPR051786">
    <property type="entry name" value="ASN_synthetase/amidase"/>
</dbReference>
<evidence type="ECO:0000256" key="4">
    <source>
        <dbReference type="ARBA" id="ARBA00022741"/>
    </source>
</evidence>
<dbReference type="PANTHER" id="PTHR43284">
    <property type="entry name" value="ASPARAGINE SYNTHETASE (GLUTAMINE-HYDROLYZING)"/>
    <property type="match status" value="1"/>
</dbReference>
<evidence type="ECO:0000256" key="3">
    <source>
        <dbReference type="ARBA" id="ARBA00012737"/>
    </source>
</evidence>
<dbReference type="RefSeq" id="WP_111394389.1">
    <property type="nucleotide sequence ID" value="NZ_QKTX01000015.1"/>
</dbReference>
<dbReference type="NCBIfam" id="TIGR01536">
    <property type="entry name" value="asn_synth_AEB"/>
    <property type="match status" value="1"/>
</dbReference>
<reference evidence="12 13" key="1">
    <citation type="submission" date="2018-06" db="EMBL/GenBank/DDBJ databases">
        <title>Genomic Encyclopedia of Archaeal and Bacterial Type Strains, Phase II (KMG-II): from individual species to whole genera.</title>
        <authorList>
            <person name="Goeker M."/>
        </authorList>
    </citation>
    <scope>NUCLEOTIDE SEQUENCE [LARGE SCALE GENOMIC DNA]</scope>
    <source>
        <strain evidence="12 13">T4</strain>
    </source>
</reference>